<dbReference type="Proteomes" id="UP001558652">
    <property type="component" value="Unassembled WGS sequence"/>
</dbReference>
<dbReference type="EMBL" id="JBFDAA010000008">
    <property type="protein sequence ID" value="KAL1129747.1"/>
    <property type="molecule type" value="Genomic_DNA"/>
</dbReference>
<comment type="caution">
    <text evidence="1">The sequence shown here is derived from an EMBL/GenBank/DDBJ whole genome shotgun (WGS) entry which is preliminary data.</text>
</comment>
<protein>
    <submittedName>
        <fullName evidence="1">Uncharacterized protein</fullName>
    </submittedName>
</protein>
<proteinExistence type="predicted"/>
<evidence type="ECO:0000313" key="2">
    <source>
        <dbReference type="Proteomes" id="UP001558652"/>
    </source>
</evidence>
<evidence type="ECO:0000313" key="1">
    <source>
        <dbReference type="EMBL" id="KAL1129747.1"/>
    </source>
</evidence>
<sequence length="130" mass="14462">MGHYYPRGSGRVIRIVLSCANVRFKFVDRLFAIVSGRAEVTIHITTPRVSEIMLENNVAFRCKKFVGWQDVAGGTPDGIKNRRGEALKRWPHLSPDILNSATFAHKPGLFNGVTPLSHYNDGSQVALTIK</sequence>
<keyword evidence="2" id="KW-1185">Reference proteome</keyword>
<gene>
    <name evidence="1" type="ORF">AAG570_012691</name>
</gene>
<organism evidence="1 2">
    <name type="scientific">Ranatra chinensis</name>
    <dbReference type="NCBI Taxonomy" id="642074"/>
    <lineage>
        <taxon>Eukaryota</taxon>
        <taxon>Metazoa</taxon>
        <taxon>Ecdysozoa</taxon>
        <taxon>Arthropoda</taxon>
        <taxon>Hexapoda</taxon>
        <taxon>Insecta</taxon>
        <taxon>Pterygota</taxon>
        <taxon>Neoptera</taxon>
        <taxon>Paraneoptera</taxon>
        <taxon>Hemiptera</taxon>
        <taxon>Heteroptera</taxon>
        <taxon>Panheteroptera</taxon>
        <taxon>Nepomorpha</taxon>
        <taxon>Nepidae</taxon>
        <taxon>Ranatrinae</taxon>
        <taxon>Ranatra</taxon>
    </lineage>
</organism>
<accession>A0ABD0YR17</accession>
<dbReference type="AlphaFoldDB" id="A0ABD0YR17"/>
<reference evidence="1 2" key="1">
    <citation type="submission" date="2024-07" db="EMBL/GenBank/DDBJ databases">
        <title>Chromosome-level genome assembly of the water stick insect Ranatra chinensis (Heteroptera: Nepidae).</title>
        <authorList>
            <person name="Liu X."/>
        </authorList>
    </citation>
    <scope>NUCLEOTIDE SEQUENCE [LARGE SCALE GENOMIC DNA]</scope>
    <source>
        <strain evidence="1">Cailab_2021Rc</strain>
        <tissue evidence="1">Muscle</tissue>
    </source>
</reference>
<name>A0ABD0YR17_9HEMI</name>